<dbReference type="PANTHER" id="PTHR15341">
    <property type="entry name" value="SUN-COR STEROID HORMONE RECEPTOR CO-REPRESSOR"/>
    <property type="match status" value="1"/>
</dbReference>
<evidence type="ECO:0000256" key="4">
    <source>
        <dbReference type="ARBA" id="ARBA00022884"/>
    </source>
</evidence>
<keyword evidence="9" id="KW-1185">Reference proteome</keyword>
<dbReference type="GO" id="GO:0003723">
    <property type="term" value="F:RNA binding"/>
    <property type="evidence" value="ECO:0007669"/>
    <property type="project" value="UniProtKB-UniRule"/>
</dbReference>
<comment type="subcellular location">
    <subcellularLocation>
        <location evidence="1 6">Nucleus</location>
    </subcellularLocation>
</comment>
<reference evidence="8" key="1">
    <citation type="submission" date="2022-07" db="EMBL/GenBank/DDBJ databases">
        <title>Genome Sequence of Physisporinus lineatus.</title>
        <authorList>
            <person name="Buettner E."/>
        </authorList>
    </citation>
    <scope>NUCLEOTIDE SEQUENCE</scope>
    <source>
        <strain evidence="8">VT162</strain>
    </source>
</reference>
<dbReference type="Pfam" id="PF04000">
    <property type="entry name" value="Sas10_Utp3"/>
    <property type="match status" value="1"/>
</dbReference>
<comment type="function">
    <text evidence="6">Required for exosome-dependent processing of pre-rRNA and small nucleolar RNA (snRNA) precursors. Involved in processing of 35S pre-rRNA at the A0, A1 and A2 sites.</text>
</comment>
<evidence type="ECO:0000256" key="7">
    <source>
        <dbReference type="SAM" id="MobiDB-lite"/>
    </source>
</evidence>
<dbReference type="AlphaFoldDB" id="A0AAD5US79"/>
<protein>
    <recommendedName>
        <fullName evidence="6">Exosome complex protein</fullName>
    </recommendedName>
</protein>
<keyword evidence="5 6" id="KW-0539">Nucleus</keyword>
<keyword evidence="3 6" id="KW-0698">rRNA processing</keyword>
<proteinExistence type="inferred from homology"/>
<dbReference type="EMBL" id="JANAWD010000894">
    <property type="protein sequence ID" value="KAJ3475225.1"/>
    <property type="molecule type" value="Genomic_DNA"/>
</dbReference>
<organism evidence="8 9">
    <name type="scientific">Meripilus lineatus</name>
    <dbReference type="NCBI Taxonomy" id="2056292"/>
    <lineage>
        <taxon>Eukaryota</taxon>
        <taxon>Fungi</taxon>
        <taxon>Dikarya</taxon>
        <taxon>Basidiomycota</taxon>
        <taxon>Agaricomycotina</taxon>
        <taxon>Agaricomycetes</taxon>
        <taxon>Polyporales</taxon>
        <taxon>Meripilaceae</taxon>
        <taxon>Meripilus</taxon>
    </lineage>
</organism>
<dbReference type="GO" id="GO:0003677">
    <property type="term" value="F:DNA binding"/>
    <property type="evidence" value="ECO:0007669"/>
    <property type="project" value="TreeGrafter"/>
</dbReference>
<dbReference type="GO" id="GO:0000460">
    <property type="term" value="P:maturation of 5.8S rRNA"/>
    <property type="evidence" value="ECO:0007669"/>
    <property type="project" value="TreeGrafter"/>
</dbReference>
<dbReference type="InterPro" id="IPR007146">
    <property type="entry name" value="Sas10/Utp3/C1D"/>
</dbReference>
<dbReference type="PANTHER" id="PTHR15341:SF3">
    <property type="entry name" value="NUCLEAR NUCLEIC ACID-BINDING PROTEIN C1D"/>
    <property type="match status" value="1"/>
</dbReference>
<evidence type="ECO:0000256" key="1">
    <source>
        <dbReference type="ARBA" id="ARBA00004123"/>
    </source>
</evidence>
<keyword evidence="4 6" id="KW-0694">RNA-binding</keyword>
<evidence type="ECO:0000256" key="6">
    <source>
        <dbReference type="RuleBase" id="RU368003"/>
    </source>
</evidence>
<evidence type="ECO:0000313" key="8">
    <source>
        <dbReference type="EMBL" id="KAJ3475225.1"/>
    </source>
</evidence>
<sequence length="277" mass="30816">MADTSAKTRARLSALNTSLDDLESLLEPLLVQPLPETLVGLETMQQAKLQVAIPYLIYDLIFIYLKTRGIDPKTHPVIQELDRIRQYFDKLKKAEDTERRRLALDKAAANRFIKSAISSIQFTSQRPPGQDEGMPEAGGSTAKIPIRVTSKMIARAEYEKELKEAGSEEEDELEVFNDLKKMMLIWLWMTSKRRKMKRRRVAMDPFDGYGDEVPPSPPRSGPLAATLASSAAGHIDSGRSTPMSGSDAPAVSKKSKKKKKKNRKGSKGSASQSPLED</sequence>
<dbReference type="GO" id="GO:0010468">
    <property type="term" value="P:regulation of gene expression"/>
    <property type="evidence" value="ECO:0007669"/>
    <property type="project" value="TreeGrafter"/>
</dbReference>
<feature type="region of interest" description="Disordered" evidence="7">
    <location>
        <begin position="206"/>
        <end position="277"/>
    </location>
</feature>
<dbReference type="InterPro" id="IPR011082">
    <property type="entry name" value="Exosome-assoc_fac/DNA_repair"/>
</dbReference>
<comment type="similarity">
    <text evidence="2 6">Belongs to the C1D family.</text>
</comment>
<gene>
    <name evidence="8" type="ORF">NLI96_g11979</name>
</gene>
<evidence type="ECO:0000256" key="5">
    <source>
        <dbReference type="ARBA" id="ARBA00023242"/>
    </source>
</evidence>
<comment type="caution">
    <text evidence="8">The sequence shown here is derived from an EMBL/GenBank/DDBJ whole genome shotgun (WGS) entry which is preliminary data.</text>
</comment>
<evidence type="ECO:0000313" key="9">
    <source>
        <dbReference type="Proteomes" id="UP001212997"/>
    </source>
</evidence>
<evidence type="ECO:0000256" key="3">
    <source>
        <dbReference type="ARBA" id="ARBA00022552"/>
    </source>
</evidence>
<dbReference type="GO" id="GO:0000178">
    <property type="term" value="C:exosome (RNase complex)"/>
    <property type="evidence" value="ECO:0007669"/>
    <property type="project" value="TreeGrafter"/>
</dbReference>
<feature type="compositionally biased region" description="Basic residues" evidence="7">
    <location>
        <begin position="253"/>
        <end position="266"/>
    </location>
</feature>
<evidence type="ECO:0000256" key="2">
    <source>
        <dbReference type="ARBA" id="ARBA00009154"/>
    </source>
</evidence>
<accession>A0AAD5US79</accession>
<name>A0AAD5US79_9APHY</name>
<dbReference type="Proteomes" id="UP001212997">
    <property type="component" value="Unassembled WGS sequence"/>
</dbReference>
<dbReference type="GO" id="GO:0005730">
    <property type="term" value="C:nucleolus"/>
    <property type="evidence" value="ECO:0007669"/>
    <property type="project" value="TreeGrafter"/>
</dbReference>